<sequence length="470" mass="50265">MSHIQRFPSAAKAALTNPLKMSQPLGAALAYLGVDRCLPLFHGSQGCTAFGLVLLVRHFREAIPLQTTAMDQVSTILGGYDNLEQAIRTIVERNKPAMIGVATTGVTETKGEDMGGQYTLFRQRNPDIVDTALVFANTPDFTGGFEDGFAAAVTAMVERLVEPSPVTVKTQINVLAGSHLSPGDVEELRDIIEGFGLSPIFLPDLSLSMAGRQPADFTATSLGGVSVEQIRSMGASIATIVVGEHMRIAGNALELKTDVPSHFFSRLTGLEASDKLIRLLTDLSGRQAPARIRRQRESLVDAMLDGHFFYSRKRIAVALEPDLLYAITGFLTDMGAEVVAAVSPTQSPVLERLKAATILVGDHSDVETLARDADLIVSNSHGRQGSARIGVPLHRMGLPMFDRLGAGLRVQVGYRGTRELLCEIGNLFLAREMDHDHHPAPDHPGHGAHDTHGNADSHGCGGGSCGCNAV</sequence>
<evidence type="ECO:0000313" key="9">
    <source>
        <dbReference type="EMBL" id="ALG69656.1"/>
    </source>
</evidence>
<dbReference type="Proteomes" id="UP000069935">
    <property type="component" value="Chromosome 1"/>
</dbReference>
<dbReference type="InterPro" id="IPR050152">
    <property type="entry name" value="ChlB/BchB/BchZ"/>
</dbReference>
<dbReference type="AlphaFoldDB" id="A0AAC8ZT57"/>
<comment type="similarity">
    <text evidence="3 6">Belongs to the NifD/NifK/NifE/NifN family.</text>
</comment>
<dbReference type="PROSITE" id="PS00699">
    <property type="entry name" value="NITROGENASE_1_1"/>
    <property type="match status" value="1"/>
</dbReference>
<dbReference type="GO" id="GO:0065003">
    <property type="term" value="P:protein-containing complex assembly"/>
    <property type="evidence" value="ECO:0007669"/>
    <property type="project" value="InterPro"/>
</dbReference>
<dbReference type="SUPFAM" id="SSF53807">
    <property type="entry name" value="Helical backbone' metal receptor"/>
    <property type="match status" value="1"/>
</dbReference>
<comment type="pathway">
    <text evidence="2">Cofactor biosynthesis; Fe-Mo cofactor biosynthesis.</text>
</comment>
<dbReference type="Pfam" id="PF00148">
    <property type="entry name" value="Oxidored_nitro"/>
    <property type="match status" value="1"/>
</dbReference>
<evidence type="ECO:0000256" key="3">
    <source>
        <dbReference type="ARBA" id="ARBA00011002"/>
    </source>
</evidence>
<name>A0AAC8ZT57_9PROT</name>
<feature type="region of interest" description="Disordered" evidence="7">
    <location>
        <begin position="435"/>
        <end position="455"/>
    </location>
</feature>
<dbReference type="KEGG" id="ati:AL072_00510"/>
<keyword evidence="10" id="KW-1185">Reference proteome</keyword>
<accession>A0AAC8ZT57</accession>
<dbReference type="InterPro" id="IPR000510">
    <property type="entry name" value="Nase/OxRdtase_comp1"/>
</dbReference>
<reference evidence="9 10" key="2">
    <citation type="journal article" date="2016" name="Genome Announc.">
        <title>Complete Genome Sequence of a Strain of Azospirillum thiophilum Isolated from a Sulfide Spring.</title>
        <authorList>
            <person name="Fomenkov A."/>
            <person name="Vincze T."/>
            <person name="Grabovich M."/>
            <person name="Anton B.P."/>
            <person name="Dubinina G."/>
            <person name="Orlova M."/>
            <person name="Belousova E."/>
            <person name="Roberts R.J."/>
        </authorList>
    </citation>
    <scope>NUCLEOTIDE SEQUENCE [LARGE SCALE GENOMIC DNA]</scope>
    <source>
        <strain evidence="9 10">BV-S</strain>
    </source>
</reference>
<evidence type="ECO:0000256" key="6">
    <source>
        <dbReference type="RuleBase" id="RU004021"/>
    </source>
</evidence>
<feature type="domain" description="Nitrogenase/oxidoreductase component 1" evidence="8">
    <location>
        <begin position="22"/>
        <end position="428"/>
    </location>
</feature>
<dbReference type="Gene3D" id="6.10.250.1090">
    <property type="match status" value="1"/>
</dbReference>
<dbReference type="RefSeq" id="WP_045581959.1">
    <property type="nucleotide sequence ID" value="NZ_CP012401.1"/>
</dbReference>
<dbReference type="InterPro" id="IPR000318">
    <property type="entry name" value="Nase_comp1_CS"/>
</dbReference>
<protein>
    <recommendedName>
        <fullName evidence="4">Nitrogenase iron-molybdenum cofactor biosynthesis protein NifN</fullName>
    </recommendedName>
</protein>
<organism evidence="9 10">
    <name type="scientific">Azospirillum thiophilum</name>
    <dbReference type="NCBI Taxonomy" id="528244"/>
    <lineage>
        <taxon>Bacteria</taxon>
        <taxon>Pseudomonadati</taxon>
        <taxon>Pseudomonadota</taxon>
        <taxon>Alphaproteobacteria</taxon>
        <taxon>Rhodospirillales</taxon>
        <taxon>Azospirillaceae</taxon>
        <taxon>Azospirillum</taxon>
    </lineage>
</organism>
<evidence type="ECO:0000256" key="1">
    <source>
        <dbReference type="ARBA" id="ARBA00003171"/>
    </source>
</evidence>
<evidence type="ECO:0000313" key="10">
    <source>
        <dbReference type="Proteomes" id="UP000069935"/>
    </source>
</evidence>
<proteinExistence type="inferred from homology"/>
<dbReference type="InterPro" id="IPR005975">
    <property type="entry name" value="Nase_Mo-Fe_CF"/>
</dbReference>
<dbReference type="NCBIfam" id="TIGR01285">
    <property type="entry name" value="nifN"/>
    <property type="match status" value="1"/>
</dbReference>
<dbReference type="GO" id="GO:0016163">
    <property type="term" value="F:nitrogenase activity"/>
    <property type="evidence" value="ECO:0007669"/>
    <property type="project" value="InterPro"/>
</dbReference>
<evidence type="ECO:0000256" key="5">
    <source>
        <dbReference type="ARBA" id="ARBA00023231"/>
    </source>
</evidence>
<evidence type="ECO:0000259" key="8">
    <source>
        <dbReference type="Pfam" id="PF00148"/>
    </source>
</evidence>
<keyword evidence="5 6" id="KW-0535">Nitrogen fixation</keyword>
<gene>
    <name evidence="9" type="ORF">AL072_00510</name>
</gene>
<evidence type="ECO:0000256" key="2">
    <source>
        <dbReference type="ARBA" id="ARBA00005155"/>
    </source>
</evidence>
<dbReference type="PANTHER" id="PTHR33712:SF7">
    <property type="entry name" value="LIGHT-INDEPENDENT PROTOCHLOROPHYLLIDE REDUCTASE SUBUNIT B"/>
    <property type="match status" value="1"/>
</dbReference>
<comment type="function">
    <text evidence="1">This protein may play a role in the biosynthesis of the prosthetic group of nitrogenase (FeMo cofactor).</text>
</comment>
<dbReference type="Gene3D" id="3.40.50.1980">
    <property type="entry name" value="Nitrogenase molybdenum iron protein domain"/>
    <property type="match status" value="3"/>
</dbReference>
<evidence type="ECO:0000256" key="4">
    <source>
        <dbReference type="ARBA" id="ARBA00013282"/>
    </source>
</evidence>
<dbReference type="PANTHER" id="PTHR33712">
    <property type="entry name" value="LIGHT-INDEPENDENT PROTOCHLOROPHYLLIDE REDUCTASE SUBUNIT B"/>
    <property type="match status" value="1"/>
</dbReference>
<dbReference type="EMBL" id="CP012401">
    <property type="protein sequence ID" value="ALG69656.1"/>
    <property type="molecule type" value="Genomic_DNA"/>
</dbReference>
<evidence type="ECO:0000256" key="7">
    <source>
        <dbReference type="SAM" id="MobiDB-lite"/>
    </source>
</evidence>
<dbReference type="CDD" id="cd01966">
    <property type="entry name" value="Nitrogenase_NifN_1"/>
    <property type="match status" value="1"/>
</dbReference>
<reference evidence="10" key="1">
    <citation type="submission" date="2015-08" db="EMBL/GenBank/DDBJ databases">
        <title>Complete Genome Sequence of Azospirillum thiophilum BV-S.</title>
        <authorList>
            <person name="Fomenkov A."/>
            <person name="Vincze T."/>
            <person name="Grabovich M."/>
            <person name="Dubinina G."/>
            <person name="Orlova M."/>
            <person name="Belousova E."/>
            <person name="Roberts R.J."/>
        </authorList>
    </citation>
    <scope>NUCLEOTIDE SEQUENCE [LARGE SCALE GENOMIC DNA]</scope>
    <source>
        <strain evidence="10">BV-S</strain>
    </source>
</reference>